<evidence type="ECO:0000313" key="2">
    <source>
        <dbReference type="Proteomes" id="UP000280791"/>
    </source>
</evidence>
<reference evidence="1 2" key="1">
    <citation type="submission" date="2018-10" db="EMBL/GenBank/DDBJ databases">
        <title>Genomic Encyclopedia of Type Strains, Phase IV (KMG-IV): sequencing the most valuable type-strain genomes for metagenomic binning, comparative biology and taxonomic classification.</title>
        <authorList>
            <person name="Goeker M."/>
        </authorList>
    </citation>
    <scope>NUCLEOTIDE SEQUENCE [LARGE SCALE GENOMIC DNA]</scope>
    <source>
        <strain evidence="1 2">DSM 20549</strain>
    </source>
</reference>
<organism evidence="1 2">
    <name type="scientific">Planococcus citreus</name>
    <dbReference type="NCBI Taxonomy" id="1373"/>
    <lineage>
        <taxon>Bacteria</taxon>
        <taxon>Bacillati</taxon>
        <taxon>Bacillota</taxon>
        <taxon>Bacilli</taxon>
        <taxon>Bacillales</taxon>
        <taxon>Caryophanaceae</taxon>
        <taxon>Planococcus</taxon>
    </lineage>
</organism>
<evidence type="ECO:0000313" key="1">
    <source>
        <dbReference type="EMBL" id="RLJ90145.1"/>
    </source>
</evidence>
<dbReference type="SUPFAM" id="SSF54171">
    <property type="entry name" value="DNA-binding domain"/>
    <property type="match status" value="1"/>
</dbReference>
<dbReference type="AlphaFoldDB" id="A0A497YIY0"/>
<sequence>MEVSVGMKFGFLEVVALKNAHHFGNSWICRCVCGKEFKIYEANLFDQKNRRATKSCGCKKKSQNGSTVTQNELYMKWFDMKRRCYQKTNASKQYYQTKGVEVCDEWKDDFQAFAEWSIENGYKKGLSLDRIDSDGDYSPSNCRWTTAMVQSQNRGVHKNNTSGAKGVFKNSGGRYKAYITRELKRYNLGAYDSFAEAAYVRKQAEDYYEEHKTLETFNPEWKRLRKSRKNEDAE</sequence>
<name>A0A497YIY0_9BACL</name>
<gene>
    <name evidence="1" type="ORF">DFR62_0287</name>
</gene>
<comment type="caution">
    <text evidence="1">The sequence shown here is derived from an EMBL/GenBank/DDBJ whole genome shotgun (WGS) entry which is preliminary data.</text>
</comment>
<proteinExistence type="predicted"/>
<dbReference type="GO" id="GO:0003677">
    <property type="term" value="F:DNA binding"/>
    <property type="evidence" value="ECO:0007669"/>
    <property type="project" value="InterPro"/>
</dbReference>
<dbReference type="EMBL" id="RCCP01000001">
    <property type="protein sequence ID" value="RLJ90145.1"/>
    <property type="molecule type" value="Genomic_DNA"/>
</dbReference>
<dbReference type="InterPro" id="IPR016177">
    <property type="entry name" value="DNA-bd_dom_sf"/>
</dbReference>
<evidence type="ECO:0008006" key="3">
    <source>
        <dbReference type="Google" id="ProtNLM"/>
    </source>
</evidence>
<dbReference type="Proteomes" id="UP000280791">
    <property type="component" value="Unassembled WGS sequence"/>
</dbReference>
<dbReference type="RefSeq" id="WP_121297700.1">
    <property type="nucleotide sequence ID" value="NZ_RCCP01000001.1"/>
</dbReference>
<dbReference type="OrthoDB" id="552713at2"/>
<accession>A0A497YIY0</accession>
<protein>
    <recommendedName>
        <fullName evidence="3">AP2 domain-containing protein</fullName>
    </recommendedName>
</protein>
<keyword evidence="2" id="KW-1185">Reference proteome</keyword>